<dbReference type="PROSITE" id="PS50110">
    <property type="entry name" value="RESPONSE_REGULATORY"/>
    <property type="match status" value="1"/>
</dbReference>
<evidence type="ECO:0000256" key="3">
    <source>
        <dbReference type="PROSITE-ProRule" id="PRU01091"/>
    </source>
</evidence>
<dbReference type="OrthoDB" id="7558478at2"/>
<evidence type="ECO:0000313" key="7">
    <source>
        <dbReference type="EMBL" id="RHW18103.1"/>
    </source>
</evidence>
<reference evidence="7 8" key="1">
    <citation type="submission" date="2018-08" db="EMBL/GenBank/DDBJ databases">
        <title>The multiple taxonomic identification of Sphingomonas gilva.</title>
        <authorList>
            <person name="Zhu D."/>
            <person name="Zheng S."/>
        </authorList>
    </citation>
    <scope>NUCLEOTIDE SEQUENCE [LARGE SCALE GENOMIC DNA]</scope>
    <source>
        <strain evidence="7 8">ZDH117</strain>
    </source>
</reference>
<dbReference type="InterPro" id="IPR011006">
    <property type="entry name" value="CheY-like_superfamily"/>
</dbReference>
<keyword evidence="1 3" id="KW-0238">DNA-binding</keyword>
<dbReference type="RefSeq" id="WP_118863294.1">
    <property type="nucleotide sequence ID" value="NZ_QWLV01000002.1"/>
</dbReference>
<dbReference type="Gene3D" id="3.40.50.2300">
    <property type="match status" value="1"/>
</dbReference>
<dbReference type="SMART" id="SM00862">
    <property type="entry name" value="Trans_reg_C"/>
    <property type="match status" value="1"/>
</dbReference>
<dbReference type="GO" id="GO:0000160">
    <property type="term" value="P:phosphorelay signal transduction system"/>
    <property type="evidence" value="ECO:0007669"/>
    <property type="project" value="InterPro"/>
</dbReference>
<dbReference type="InterPro" id="IPR036388">
    <property type="entry name" value="WH-like_DNA-bd_sf"/>
</dbReference>
<protein>
    <submittedName>
        <fullName evidence="7">Response regulator</fullName>
    </submittedName>
</protein>
<evidence type="ECO:0000259" key="5">
    <source>
        <dbReference type="PROSITE" id="PS50110"/>
    </source>
</evidence>
<dbReference type="PROSITE" id="PS51755">
    <property type="entry name" value="OMPR_PHOB"/>
    <property type="match status" value="1"/>
</dbReference>
<evidence type="ECO:0000259" key="6">
    <source>
        <dbReference type="PROSITE" id="PS51755"/>
    </source>
</evidence>
<feature type="domain" description="OmpR/PhoB-type" evidence="6">
    <location>
        <begin position="3"/>
        <end position="98"/>
    </location>
</feature>
<keyword evidence="2" id="KW-0597">Phosphoprotein</keyword>
<name>A0A396RUK3_9SPHN</name>
<feature type="domain" description="Response regulatory" evidence="5">
    <location>
        <begin position="156"/>
        <end position="269"/>
    </location>
</feature>
<proteinExistence type="predicted"/>
<keyword evidence="8" id="KW-1185">Reference proteome</keyword>
<feature type="DNA-binding region" description="OmpR/PhoB-type" evidence="3">
    <location>
        <begin position="3"/>
        <end position="98"/>
    </location>
</feature>
<evidence type="ECO:0000256" key="4">
    <source>
        <dbReference type="SAM" id="Phobius"/>
    </source>
</evidence>
<dbReference type="GO" id="GO:0006355">
    <property type="term" value="P:regulation of DNA-templated transcription"/>
    <property type="evidence" value="ECO:0007669"/>
    <property type="project" value="InterPro"/>
</dbReference>
<dbReference type="Pfam" id="PF00072">
    <property type="entry name" value="Response_reg"/>
    <property type="match status" value="1"/>
</dbReference>
<dbReference type="InterPro" id="IPR001867">
    <property type="entry name" value="OmpR/PhoB-type_DNA-bd"/>
</dbReference>
<keyword evidence="4" id="KW-1133">Transmembrane helix</keyword>
<dbReference type="AlphaFoldDB" id="A0A396RUK3"/>
<dbReference type="Gene3D" id="1.10.10.10">
    <property type="entry name" value="Winged helix-like DNA-binding domain superfamily/Winged helix DNA-binding domain"/>
    <property type="match status" value="1"/>
</dbReference>
<dbReference type="InterPro" id="IPR016032">
    <property type="entry name" value="Sig_transdc_resp-reg_C-effctor"/>
</dbReference>
<gene>
    <name evidence="7" type="ORF">D1610_06340</name>
</gene>
<accession>A0A396RUK3</accession>
<dbReference type="SUPFAM" id="SSF52172">
    <property type="entry name" value="CheY-like"/>
    <property type="match status" value="1"/>
</dbReference>
<dbReference type="CDD" id="cd00156">
    <property type="entry name" value="REC"/>
    <property type="match status" value="1"/>
</dbReference>
<dbReference type="GO" id="GO:0003677">
    <property type="term" value="F:DNA binding"/>
    <property type="evidence" value="ECO:0007669"/>
    <property type="project" value="UniProtKB-UniRule"/>
</dbReference>
<feature type="modified residue" description="4-aspartylphosphate" evidence="2">
    <location>
        <position position="205"/>
    </location>
</feature>
<keyword evidence="4" id="KW-0472">Membrane</keyword>
<organism evidence="7 8">
    <name type="scientific">Sphingomonas gilva</name>
    <dbReference type="NCBI Taxonomy" id="2305907"/>
    <lineage>
        <taxon>Bacteria</taxon>
        <taxon>Pseudomonadati</taxon>
        <taxon>Pseudomonadota</taxon>
        <taxon>Alphaproteobacteria</taxon>
        <taxon>Sphingomonadales</taxon>
        <taxon>Sphingomonadaceae</taxon>
        <taxon>Sphingomonas</taxon>
    </lineage>
</organism>
<dbReference type="Pfam" id="PF00486">
    <property type="entry name" value="Trans_reg_C"/>
    <property type="match status" value="1"/>
</dbReference>
<dbReference type="Proteomes" id="UP000266693">
    <property type="component" value="Unassembled WGS sequence"/>
</dbReference>
<dbReference type="SUPFAM" id="SSF46894">
    <property type="entry name" value="C-terminal effector domain of the bipartite response regulators"/>
    <property type="match status" value="1"/>
</dbReference>
<sequence>MDGCVTRFGQVEFDAARGRLSVASRRVELDRACLAIFSVLLSEAGKDIDKDRLLEAGWPGRMVHENSLAKAIVRLRQALGEDARALETVHGYGYRLAVDPEHVGASEPERVPGPRRPRRAALALAAVGLIGLVVLGAHSAQERRLIKGEPADAIGRVLWVDDHPQNNAEERRFLESRKIAVYQVTSSKDALALLAMYEYDAVISDMNRNDNPLAGLELVKEMRGRNDDTPFFVYTVVPSAAQYTLVSEAGGQSATVTSDELYAAIMPIFGKGGAQGAQ</sequence>
<comment type="caution">
    <text evidence="7">The sequence shown here is derived from an EMBL/GenBank/DDBJ whole genome shotgun (WGS) entry which is preliminary data.</text>
</comment>
<evidence type="ECO:0000256" key="2">
    <source>
        <dbReference type="PROSITE-ProRule" id="PRU00169"/>
    </source>
</evidence>
<evidence type="ECO:0000313" key="8">
    <source>
        <dbReference type="Proteomes" id="UP000266693"/>
    </source>
</evidence>
<dbReference type="CDD" id="cd00383">
    <property type="entry name" value="trans_reg_C"/>
    <property type="match status" value="1"/>
</dbReference>
<feature type="transmembrane region" description="Helical" evidence="4">
    <location>
        <begin position="120"/>
        <end position="140"/>
    </location>
</feature>
<dbReference type="InterPro" id="IPR001789">
    <property type="entry name" value="Sig_transdc_resp-reg_receiver"/>
</dbReference>
<keyword evidence="4" id="KW-0812">Transmembrane</keyword>
<evidence type="ECO:0000256" key="1">
    <source>
        <dbReference type="ARBA" id="ARBA00023125"/>
    </source>
</evidence>
<dbReference type="EMBL" id="QWLV01000002">
    <property type="protein sequence ID" value="RHW18103.1"/>
    <property type="molecule type" value="Genomic_DNA"/>
</dbReference>